<dbReference type="SUPFAM" id="SSF75625">
    <property type="entry name" value="YebC-like"/>
    <property type="match status" value="1"/>
</dbReference>
<organism evidence="2 3">
    <name type="scientific">Glycine soja</name>
    <name type="common">Wild soybean</name>
    <dbReference type="NCBI Taxonomy" id="3848"/>
    <lineage>
        <taxon>Eukaryota</taxon>
        <taxon>Viridiplantae</taxon>
        <taxon>Streptophyta</taxon>
        <taxon>Embryophyta</taxon>
        <taxon>Tracheophyta</taxon>
        <taxon>Spermatophyta</taxon>
        <taxon>Magnoliopsida</taxon>
        <taxon>eudicotyledons</taxon>
        <taxon>Gunneridae</taxon>
        <taxon>Pentapetalae</taxon>
        <taxon>rosids</taxon>
        <taxon>fabids</taxon>
        <taxon>Fabales</taxon>
        <taxon>Fabaceae</taxon>
        <taxon>Papilionoideae</taxon>
        <taxon>50 kb inversion clade</taxon>
        <taxon>NPAAA clade</taxon>
        <taxon>indigoferoid/millettioid clade</taxon>
        <taxon>Phaseoleae</taxon>
        <taxon>Glycine</taxon>
        <taxon>Glycine subgen. Soja</taxon>
    </lineage>
</organism>
<dbReference type="AlphaFoldDB" id="A0A445I4H2"/>
<protein>
    <submittedName>
        <fullName evidence="2">Putative transcriptional regulatory protein</fullName>
    </submittedName>
</protein>
<dbReference type="InterPro" id="IPR015422">
    <property type="entry name" value="PyrdxlP-dep_Trfase_small"/>
</dbReference>
<keyword evidence="1" id="KW-0472">Membrane</keyword>
<proteinExistence type="predicted"/>
<keyword evidence="3" id="KW-1185">Reference proteome</keyword>
<evidence type="ECO:0000256" key="1">
    <source>
        <dbReference type="SAM" id="Phobius"/>
    </source>
</evidence>
<dbReference type="Gene3D" id="3.90.1150.10">
    <property type="entry name" value="Aspartate Aminotransferase, domain 1"/>
    <property type="match status" value="1"/>
</dbReference>
<feature type="transmembrane region" description="Helical" evidence="1">
    <location>
        <begin position="230"/>
        <end position="248"/>
    </location>
</feature>
<dbReference type="Gene3D" id="3.40.50.300">
    <property type="entry name" value="P-loop containing nucleotide triphosphate hydrolases"/>
    <property type="match status" value="1"/>
</dbReference>
<dbReference type="InterPro" id="IPR027417">
    <property type="entry name" value="P-loop_NTPase"/>
</dbReference>
<feature type="transmembrane region" description="Helical" evidence="1">
    <location>
        <begin position="152"/>
        <end position="171"/>
    </location>
</feature>
<gene>
    <name evidence="2" type="ORF">D0Y65_030638</name>
</gene>
<dbReference type="PANTHER" id="PTHR11649:SF13">
    <property type="entry name" value="ENGB-TYPE G DOMAIN-CONTAINING PROTEIN"/>
    <property type="match status" value="1"/>
</dbReference>
<dbReference type="Proteomes" id="UP000289340">
    <property type="component" value="Chromosome 11"/>
</dbReference>
<keyword evidence="1" id="KW-0812">Transmembrane</keyword>
<dbReference type="PANTHER" id="PTHR11649">
    <property type="entry name" value="MSS1/TRME-RELATED GTP-BINDING PROTEIN"/>
    <property type="match status" value="1"/>
</dbReference>
<reference evidence="2 3" key="1">
    <citation type="submission" date="2018-09" db="EMBL/GenBank/DDBJ databases">
        <title>A high-quality reference genome of wild soybean provides a powerful tool to mine soybean genomes.</title>
        <authorList>
            <person name="Xie M."/>
            <person name="Chung C.Y.L."/>
            <person name="Li M.-W."/>
            <person name="Wong F.-L."/>
            <person name="Chan T.-F."/>
            <person name="Lam H.-M."/>
        </authorList>
    </citation>
    <scope>NUCLEOTIDE SEQUENCE [LARGE SCALE GENOMIC DNA]</scope>
    <source>
        <strain evidence="3">cv. W05</strain>
        <tissue evidence="2">Hypocotyl of etiolated seedlings</tissue>
    </source>
</reference>
<accession>A0A445I4H2</accession>
<dbReference type="EMBL" id="QZWG01000011">
    <property type="protein sequence ID" value="RZB80975.1"/>
    <property type="molecule type" value="Genomic_DNA"/>
</dbReference>
<dbReference type="InterPro" id="IPR029072">
    <property type="entry name" value="YebC-like"/>
</dbReference>
<keyword evidence="1" id="KW-1133">Transmembrane helix</keyword>
<evidence type="ECO:0000313" key="2">
    <source>
        <dbReference type="EMBL" id="RZB80975.1"/>
    </source>
</evidence>
<dbReference type="SUPFAM" id="SSF52540">
    <property type="entry name" value="P-loop containing nucleoside triphosphate hydrolases"/>
    <property type="match status" value="1"/>
</dbReference>
<sequence length="368" mass="40934">MILEPSCVSLFFMGPCHPGPFALLGVLECIRIPEFVKNIVKTEDYPSDGLPEFALVGRSNVRKSSLLNSLVRWKKLTLTLKKPGFCSALMISTGVKRGGPNVTSNSVLAVVLGKAKELDVSKDIVDRNIKRANEKGQEAYIEKAYERFCPDILVLMVGLLIPCFGSTMMYYSMYGHVEKLAKEIKGLPLWKVLGPSYAEILLEQNYAKGIMVIVEGIYSMEGELCKRLEVIAVAIVTVAFPATPLLLARARICIFAAHSREDLIKALQILPREADPYNCSQIQVNVSWREVYSYFAQSLDNIYLIKVQVYDGTGKACFKLVDANVEELLQIPCHDLILLIKFVLLTWRKGEGIAGESKGRARPQAIKA</sequence>
<name>A0A445I4H2_GLYSO</name>
<evidence type="ECO:0000313" key="3">
    <source>
        <dbReference type="Proteomes" id="UP000289340"/>
    </source>
</evidence>
<comment type="caution">
    <text evidence="2">The sequence shown here is derived from an EMBL/GenBank/DDBJ whole genome shotgun (WGS) entry which is preliminary data.</text>
</comment>